<evidence type="ECO:0000256" key="1">
    <source>
        <dbReference type="ARBA" id="ARBA00004496"/>
    </source>
</evidence>
<feature type="binding site" evidence="12">
    <location>
        <position position="328"/>
    </location>
    <ligand>
        <name>UDP-N-acetyl-alpha-D-glucosamine</name>
        <dbReference type="ChEBI" id="CHEBI:57705"/>
    </ligand>
</feature>
<evidence type="ECO:0000256" key="8">
    <source>
        <dbReference type="ARBA" id="ARBA00023306"/>
    </source>
</evidence>
<dbReference type="GO" id="GO:0051301">
    <property type="term" value="P:cell division"/>
    <property type="evidence" value="ECO:0007669"/>
    <property type="project" value="UniProtKB-KW"/>
</dbReference>
<name>E6UEC9_RUMA7</name>
<evidence type="ECO:0000313" key="15">
    <source>
        <dbReference type="EMBL" id="ADU23519.1"/>
    </source>
</evidence>
<evidence type="ECO:0000256" key="5">
    <source>
        <dbReference type="ARBA" id="ARBA00022679"/>
    </source>
</evidence>
<dbReference type="EC" id="2.5.1.7" evidence="12"/>
<evidence type="ECO:0000259" key="14">
    <source>
        <dbReference type="Pfam" id="PF00275"/>
    </source>
</evidence>
<dbReference type="HOGENOM" id="CLU_027387_0_0_9"/>
<keyword evidence="13" id="KW-0040">ANK repeat</keyword>
<evidence type="ECO:0000256" key="2">
    <source>
        <dbReference type="ARBA" id="ARBA00004752"/>
    </source>
</evidence>
<keyword evidence="4 12" id="KW-0132">Cell division</keyword>
<dbReference type="SUPFAM" id="SSF55205">
    <property type="entry name" value="EPT/RTPC-like"/>
    <property type="match status" value="1"/>
</dbReference>
<evidence type="ECO:0000256" key="7">
    <source>
        <dbReference type="ARBA" id="ARBA00022984"/>
    </source>
</evidence>
<dbReference type="HAMAP" id="MF_00111">
    <property type="entry name" value="MurA"/>
    <property type="match status" value="1"/>
</dbReference>
<dbReference type="InterPro" id="IPR001986">
    <property type="entry name" value="Enolpyruvate_Tfrase_dom"/>
</dbReference>
<dbReference type="RefSeq" id="WP_013499628.1">
    <property type="nucleotide sequence ID" value="NC_014833.1"/>
</dbReference>
<feature type="repeat" description="ANK" evidence="13">
    <location>
        <begin position="178"/>
        <end position="206"/>
    </location>
</feature>
<keyword evidence="9 12" id="KW-0961">Cell wall biogenesis/degradation</keyword>
<keyword evidence="8 12" id="KW-0131">Cell cycle</keyword>
<dbReference type="GO" id="GO:0008360">
    <property type="term" value="P:regulation of cell shape"/>
    <property type="evidence" value="ECO:0007669"/>
    <property type="project" value="UniProtKB-KW"/>
</dbReference>
<protein>
    <recommendedName>
        <fullName evidence="12">UDP-N-acetylglucosamine 1-carboxyvinyltransferase</fullName>
        <ecNumber evidence="12">2.5.1.7</ecNumber>
    </recommendedName>
    <alternativeName>
        <fullName evidence="12">Enoylpyruvate transferase</fullName>
    </alternativeName>
    <alternativeName>
        <fullName evidence="12">UDP-N-acetylglucosamine enolpyruvyl transferase</fullName>
        <shortName evidence="12">EPT</shortName>
    </alternativeName>
</protein>
<dbReference type="InterPro" id="IPR013792">
    <property type="entry name" value="RNA3'P_cycl/enolpyr_Trfase_a/b"/>
</dbReference>
<evidence type="ECO:0000256" key="11">
    <source>
        <dbReference type="ARBA" id="ARBA00047527"/>
    </source>
</evidence>
<dbReference type="GO" id="GO:0008760">
    <property type="term" value="F:UDP-N-acetylglucosamine 1-carboxyvinyltransferase activity"/>
    <property type="evidence" value="ECO:0007669"/>
    <property type="project" value="UniProtKB-UniRule"/>
</dbReference>
<feature type="domain" description="Enolpyruvate transferase" evidence="14">
    <location>
        <begin position="7"/>
        <end position="407"/>
    </location>
</feature>
<feature type="binding site" evidence="12">
    <location>
        <begin position="22"/>
        <end position="23"/>
    </location>
    <ligand>
        <name>phosphoenolpyruvate</name>
        <dbReference type="ChEBI" id="CHEBI:58702"/>
    </ligand>
</feature>
<evidence type="ECO:0000313" key="16">
    <source>
        <dbReference type="Proteomes" id="UP000006919"/>
    </source>
</evidence>
<keyword evidence="5 12" id="KW-0808">Transferase</keyword>
<proteinExistence type="inferred from homology"/>
<dbReference type="GO" id="GO:0071555">
    <property type="term" value="P:cell wall organization"/>
    <property type="evidence" value="ECO:0007669"/>
    <property type="project" value="UniProtKB-KW"/>
</dbReference>
<dbReference type="UniPathway" id="UPA00219"/>
<dbReference type="Gene3D" id="3.65.10.10">
    <property type="entry name" value="Enolpyruvate transferase domain"/>
    <property type="match status" value="2"/>
</dbReference>
<comment type="pathway">
    <text evidence="2 12">Cell wall biogenesis; peptidoglycan biosynthesis.</text>
</comment>
<dbReference type="InterPro" id="IPR002110">
    <property type="entry name" value="Ankyrin_rpt"/>
</dbReference>
<comment type="function">
    <text evidence="12">Cell wall formation. Adds enolpyruvyl to UDP-N-acetylglucosamine.</text>
</comment>
<dbReference type="AlphaFoldDB" id="E6UEC9"/>
<evidence type="ECO:0000256" key="3">
    <source>
        <dbReference type="ARBA" id="ARBA00022490"/>
    </source>
</evidence>
<reference evidence="15 16" key="1">
    <citation type="journal article" date="2011" name="J. Bacteriol.">
        <title>Complete genome of the cellulolytic ruminal bacterium Ruminococcus albus 7.</title>
        <authorList>
            <person name="Suen G."/>
            <person name="Stevenson D.M."/>
            <person name="Bruce D.C."/>
            <person name="Chertkov O."/>
            <person name="Copeland A."/>
            <person name="Cheng J.F."/>
            <person name="Detter C."/>
            <person name="Detter J.C."/>
            <person name="Goodwin L.A."/>
            <person name="Han C.S."/>
            <person name="Hauser L.J."/>
            <person name="Ivanova N.N."/>
            <person name="Kyrpides N.C."/>
            <person name="Land M.L."/>
            <person name="Lapidus A."/>
            <person name="Lucas S."/>
            <person name="Ovchinnikova G."/>
            <person name="Pitluck S."/>
            <person name="Tapia R."/>
            <person name="Woyke T."/>
            <person name="Boyum J."/>
            <person name="Mead D."/>
            <person name="Weimer P.J."/>
        </authorList>
    </citation>
    <scope>NUCLEOTIDE SEQUENCE [LARGE SCALE GENOMIC DNA]</scope>
    <source>
        <strain evidence="16">ATCC 27210 / DSM 20455 / JCM 14654 / NCDO 2250 / 7</strain>
    </source>
</reference>
<dbReference type="InterPro" id="IPR005750">
    <property type="entry name" value="UDP_GlcNAc_COvinyl_MurA"/>
</dbReference>
<comment type="subcellular location">
    <subcellularLocation>
        <location evidence="1 12">Cytoplasm</location>
    </subcellularLocation>
</comment>
<dbReference type="NCBIfam" id="TIGR01072">
    <property type="entry name" value="murA"/>
    <property type="match status" value="1"/>
</dbReference>
<feature type="active site" description="Proton donor" evidence="12">
    <location>
        <position position="116"/>
    </location>
</feature>
<feature type="binding site" evidence="12">
    <location>
        <position position="92"/>
    </location>
    <ligand>
        <name>UDP-N-acetyl-alpha-D-glucosamine</name>
        <dbReference type="ChEBI" id="CHEBI:57705"/>
    </ligand>
</feature>
<dbReference type="Proteomes" id="UP000006919">
    <property type="component" value="Chromosome"/>
</dbReference>
<dbReference type="KEGG" id="ral:Rumal_3054"/>
<keyword evidence="12" id="KW-0670">Pyruvate</keyword>
<dbReference type="OrthoDB" id="9803760at2"/>
<dbReference type="EMBL" id="CP002403">
    <property type="protein sequence ID" value="ADU23519.1"/>
    <property type="molecule type" value="Genomic_DNA"/>
</dbReference>
<evidence type="ECO:0000256" key="13">
    <source>
        <dbReference type="PROSITE-ProRule" id="PRU00023"/>
    </source>
</evidence>
<dbReference type="GO" id="GO:0009252">
    <property type="term" value="P:peptidoglycan biosynthetic process"/>
    <property type="evidence" value="ECO:0007669"/>
    <property type="project" value="UniProtKB-UniRule"/>
</dbReference>
<evidence type="ECO:0000256" key="12">
    <source>
        <dbReference type="HAMAP-Rule" id="MF_00111"/>
    </source>
</evidence>
<dbReference type="eggNOG" id="COG0766">
    <property type="taxonomic scope" value="Bacteria"/>
</dbReference>
<keyword evidence="3 12" id="KW-0963">Cytoplasm</keyword>
<dbReference type="PANTHER" id="PTHR43783:SF1">
    <property type="entry name" value="UDP-N-ACETYLGLUCOSAMINE 1-CARBOXYVINYLTRANSFERASE"/>
    <property type="match status" value="1"/>
</dbReference>
<evidence type="ECO:0000256" key="9">
    <source>
        <dbReference type="ARBA" id="ARBA00023316"/>
    </source>
</evidence>
<keyword evidence="7 12" id="KW-0573">Peptidoglycan synthesis</keyword>
<gene>
    <name evidence="12" type="primary">murA</name>
    <name evidence="15" type="ordered locus">Rumal_3054</name>
</gene>
<dbReference type="STRING" id="697329.Rumal_3054"/>
<dbReference type="GO" id="GO:0019277">
    <property type="term" value="P:UDP-N-acetylgalactosamine biosynthetic process"/>
    <property type="evidence" value="ECO:0007669"/>
    <property type="project" value="InterPro"/>
</dbReference>
<keyword evidence="6 12" id="KW-0133">Cell shape</keyword>
<dbReference type="InterPro" id="IPR036968">
    <property type="entry name" value="Enolpyruvate_Tfrase_sf"/>
</dbReference>
<dbReference type="PANTHER" id="PTHR43783">
    <property type="entry name" value="UDP-N-ACETYLGLUCOSAMINE 1-CARBOXYVINYLTRANSFERASE"/>
    <property type="match status" value="1"/>
</dbReference>
<dbReference type="GO" id="GO:0005737">
    <property type="term" value="C:cytoplasm"/>
    <property type="evidence" value="ECO:0007669"/>
    <property type="project" value="UniProtKB-SubCell"/>
</dbReference>
<feature type="binding site" evidence="12">
    <location>
        <position position="306"/>
    </location>
    <ligand>
        <name>UDP-N-acetyl-alpha-D-glucosamine</name>
        <dbReference type="ChEBI" id="CHEBI:57705"/>
    </ligand>
</feature>
<feature type="modified residue" description="2-(S-cysteinyl)pyruvic acid O-phosphothioketal" evidence="12">
    <location>
        <position position="116"/>
    </location>
</feature>
<comment type="catalytic activity">
    <reaction evidence="11 12">
        <text>phosphoenolpyruvate + UDP-N-acetyl-alpha-D-glucosamine = UDP-N-acetyl-3-O-(1-carboxyvinyl)-alpha-D-glucosamine + phosphate</text>
        <dbReference type="Rhea" id="RHEA:18681"/>
        <dbReference type="ChEBI" id="CHEBI:43474"/>
        <dbReference type="ChEBI" id="CHEBI:57705"/>
        <dbReference type="ChEBI" id="CHEBI:58702"/>
        <dbReference type="ChEBI" id="CHEBI:68483"/>
        <dbReference type="EC" id="2.5.1.7"/>
    </reaction>
</comment>
<evidence type="ECO:0000256" key="6">
    <source>
        <dbReference type="ARBA" id="ARBA00022960"/>
    </source>
</evidence>
<dbReference type="InterPro" id="IPR050068">
    <property type="entry name" value="MurA_subfamily"/>
</dbReference>
<sequence>MQKLIINGGKRLCGEIRVQGAKNSALPLLAGCLLTDGRTVLKRCPELTDVFAACRILNELGCKCSFRQGTATTDADSAAGFRITEELMREMRSSIVFLGAVLGRHGRCELSYPGGCELGPRPIDMHLSALRQLGVKIHEEHGRISCTCPRGLKGASISLPFPSVGATENIMLAAVCADGDTVIHNAAREPEITDLANFLVRCGADIKGAGCSTVRISGVKKLRGCEYDVMPDRIAAATYMAAAASTGGELGLTDISCDDLQAVTSVFEEMGAAVYSAGSRIFISCKAPLKAVRIIRTMPYPGFPTDAQAVVMAALTTARGSSMMVENIFESRFRHVDELVRMGADIKVSDRTAVIQGVKKLCGANVRAHDLRGGAALTIAALGAEGTSSVGCVGYIDRGYELIENVLSSVGADIRREF</sequence>
<accession>E6UEC9</accession>
<dbReference type="Pfam" id="PF00275">
    <property type="entry name" value="EPSP_synthase"/>
    <property type="match status" value="1"/>
</dbReference>
<evidence type="ECO:0000256" key="4">
    <source>
        <dbReference type="ARBA" id="ARBA00022618"/>
    </source>
</evidence>
<comment type="caution">
    <text evidence="12">Lacks conserved residue(s) required for the propagation of feature annotation.</text>
</comment>
<comment type="similarity">
    <text evidence="10 12">Belongs to the EPSP synthase family. MurA subfamily.</text>
</comment>
<organism evidence="15 16">
    <name type="scientific">Ruminococcus albus (strain ATCC 27210 / DSM 20455 / JCM 14654 / NCDO 2250 / 7)</name>
    <dbReference type="NCBI Taxonomy" id="697329"/>
    <lineage>
        <taxon>Bacteria</taxon>
        <taxon>Bacillati</taxon>
        <taxon>Bacillota</taxon>
        <taxon>Clostridia</taxon>
        <taxon>Eubacteriales</taxon>
        <taxon>Oscillospiraceae</taxon>
        <taxon>Ruminococcus</taxon>
    </lineage>
</organism>
<dbReference type="PROSITE" id="PS50297">
    <property type="entry name" value="ANK_REP_REGION"/>
    <property type="match status" value="1"/>
</dbReference>
<evidence type="ECO:0000256" key="10">
    <source>
        <dbReference type="ARBA" id="ARBA00038367"/>
    </source>
</evidence>
<dbReference type="PROSITE" id="PS50088">
    <property type="entry name" value="ANK_REPEAT"/>
    <property type="match status" value="1"/>
</dbReference>
<dbReference type="CDD" id="cd01555">
    <property type="entry name" value="UdpNAET"/>
    <property type="match status" value="1"/>
</dbReference>
<dbReference type="NCBIfam" id="NF006873">
    <property type="entry name" value="PRK09369.1"/>
    <property type="match status" value="1"/>
</dbReference>